<dbReference type="RefSeq" id="WP_284330917.1">
    <property type="nucleotide sequence ID" value="NZ_BSOA01000006.1"/>
</dbReference>
<evidence type="ECO:0000313" key="3">
    <source>
        <dbReference type="Proteomes" id="UP001156627"/>
    </source>
</evidence>
<dbReference type="Proteomes" id="UP001156627">
    <property type="component" value="Unassembled WGS sequence"/>
</dbReference>
<dbReference type="NCBIfam" id="TIGR02284">
    <property type="entry name" value="PA2169 family four-helix-bundle protein"/>
    <property type="match status" value="1"/>
</dbReference>
<accession>A0ABQ5X9Z7</accession>
<dbReference type="PIRSF" id="PIRSF029477">
    <property type="entry name" value="UCP029477"/>
    <property type="match status" value="1"/>
</dbReference>
<feature type="domain" description="DUF2383" evidence="1">
    <location>
        <begin position="8"/>
        <end position="115"/>
    </location>
</feature>
<dbReference type="InterPro" id="IPR012347">
    <property type="entry name" value="Ferritin-like"/>
</dbReference>
<dbReference type="InterPro" id="IPR019052">
    <property type="entry name" value="DUF2383"/>
</dbReference>
<name>A0ABQ5X9Z7_9GAMM</name>
<dbReference type="Pfam" id="PF09537">
    <property type="entry name" value="DUF2383"/>
    <property type="match status" value="1"/>
</dbReference>
<evidence type="ECO:0000259" key="1">
    <source>
        <dbReference type="Pfam" id="PF09537"/>
    </source>
</evidence>
<evidence type="ECO:0000313" key="2">
    <source>
        <dbReference type="EMBL" id="GLQ87471.1"/>
    </source>
</evidence>
<dbReference type="InterPro" id="IPR016920">
    <property type="entry name" value="UCP029477"/>
</dbReference>
<dbReference type="Gene3D" id="1.20.1260.10">
    <property type="match status" value="1"/>
</dbReference>
<organism evidence="2 3">
    <name type="scientific">Dyella flagellata</name>
    <dbReference type="NCBI Taxonomy" id="1867833"/>
    <lineage>
        <taxon>Bacteria</taxon>
        <taxon>Pseudomonadati</taxon>
        <taxon>Pseudomonadota</taxon>
        <taxon>Gammaproteobacteria</taxon>
        <taxon>Lysobacterales</taxon>
        <taxon>Rhodanobacteraceae</taxon>
        <taxon>Dyella</taxon>
    </lineage>
</organism>
<dbReference type="EMBL" id="BSOA01000006">
    <property type="protein sequence ID" value="GLQ87471.1"/>
    <property type="molecule type" value="Genomic_DNA"/>
</dbReference>
<dbReference type="InterPro" id="IPR011971">
    <property type="entry name" value="CHP02284"/>
</dbReference>
<reference evidence="3" key="1">
    <citation type="journal article" date="2019" name="Int. J. Syst. Evol. Microbiol.">
        <title>The Global Catalogue of Microorganisms (GCM) 10K type strain sequencing project: providing services to taxonomists for standard genome sequencing and annotation.</title>
        <authorList>
            <consortium name="The Broad Institute Genomics Platform"/>
            <consortium name="The Broad Institute Genome Sequencing Center for Infectious Disease"/>
            <person name="Wu L."/>
            <person name="Ma J."/>
        </authorList>
    </citation>
    <scope>NUCLEOTIDE SEQUENCE [LARGE SCALE GENOMIC DNA]</scope>
    <source>
        <strain evidence="3">NBRC 111981</strain>
    </source>
</reference>
<comment type="caution">
    <text evidence="2">The sequence shown here is derived from an EMBL/GenBank/DDBJ whole genome shotgun (WGS) entry which is preliminary data.</text>
</comment>
<sequence>MATNQEDIAVLNRLIEATIDSVDGYEEAAKDVSNPEIKAVFERRSRERLAAFTSLQSQVKALGGEPEDEGSLLASMHRAFVNLRSAAARSGDLAVIDEVERGEDRIRSKFEDAIQQAGLSASSLAAVQQAYVSVRSGHDEVSRLKHSLHRMHG</sequence>
<keyword evidence="3" id="KW-1185">Reference proteome</keyword>
<gene>
    <name evidence="2" type="ORF">GCM10007898_10370</name>
</gene>
<protein>
    <submittedName>
        <fullName evidence="2">Chemotaxis protein</fullName>
    </submittedName>
</protein>
<proteinExistence type="predicted"/>